<gene>
    <name evidence="7" type="primary">aroK</name>
    <name evidence="8" type="ORF">Bcop_0305</name>
</gene>
<dbReference type="PRINTS" id="PR01100">
    <property type="entry name" value="SHIKIMTKNASE"/>
</dbReference>
<evidence type="ECO:0000256" key="6">
    <source>
        <dbReference type="ARBA" id="ARBA00023141"/>
    </source>
</evidence>
<comment type="subunit">
    <text evidence="7">Monomer.</text>
</comment>
<keyword evidence="1 7" id="KW-0028">Amino-acid biosynthesis</keyword>
<feature type="binding site" evidence="7">
    <location>
        <position position="118"/>
    </location>
    <ligand>
        <name>ATP</name>
        <dbReference type="ChEBI" id="CHEBI:30616"/>
    </ligand>
</feature>
<keyword evidence="4 7" id="KW-0418">Kinase</keyword>
<dbReference type="PANTHER" id="PTHR21087">
    <property type="entry name" value="SHIKIMATE KINASE"/>
    <property type="match status" value="1"/>
</dbReference>
<dbReference type="HAMAP" id="MF_00109">
    <property type="entry name" value="Shikimate_kinase"/>
    <property type="match status" value="1"/>
</dbReference>
<feature type="binding site" evidence="7">
    <location>
        <position position="57"/>
    </location>
    <ligand>
        <name>substrate</name>
    </ligand>
</feature>
<keyword evidence="9" id="KW-1185">Reference proteome</keyword>
<evidence type="ECO:0000256" key="3">
    <source>
        <dbReference type="ARBA" id="ARBA00022741"/>
    </source>
</evidence>
<keyword evidence="6 7" id="KW-0057">Aromatic amino acid biosynthesis</keyword>
<comment type="similarity">
    <text evidence="7">Belongs to the shikimate kinase family.</text>
</comment>
<dbReference type="Pfam" id="PF01202">
    <property type="entry name" value="SKI"/>
    <property type="match status" value="1"/>
</dbReference>
<dbReference type="SUPFAM" id="SSF52540">
    <property type="entry name" value="P-loop containing nucleoside triphosphate hydrolases"/>
    <property type="match status" value="1"/>
</dbReference>
<dbReference type="GO" id="GO:0009423">
    <property type="term" value="P:chorismate biosynthetic process"/>
    <property type="evidence" value="ECO:0007669"/>
    <property type="project" value="UniProtKB-UniRule"/>
</dbReference>
<keyword evidence="7" id="KW-0479">Metal-binding</keyword>
<evidence type="ECO:0000256" key="2">
    <source>
        <dbReference type="ARBA" id="ARBA00022679"/>
    </source>
</evidence>
<dbReference type="EC" id="2.7.1.71" evidence="7"/>
<dbReference type="GO" id="GO:0004765">
    <property type="term" value="F:shikimate kinase activity"/>
    <property type="evidence" value="ECO:0007669"/>
    <property type="project" value="UniProtKB-UniRule"/>
</dbReference>
<dbReference type="GO" id="GO:0005524">
    <property type="term" value="F:ATP binding"/>
    <property type="evidence" value="ECO:0007669"/>
    <property type="project" value="UniProtKB-UniRule"/>
</dbReference>
<feature type="binding site" evidence="7">
    <location>
        <position position="140"/>
    </location>
    <ligand>
        <name>substrate</name>
    </ligand>
</feature>
<comment type="pathway">
    <text evidence="7">Metabolic intermediate biosynthesis; chorismate biosynthesis; chorismate from D-erythrose 4-phosphate and phosphoenolpyruvate: step 5/7.</text>
</comment>
<evidence type="ECO:0000256" key="5">
    <source>
        <dbReference type="ARBA" id="ARBA00022840"/>
    </source>
</evidence>
<dbReference type="GO" id="GO:0005829">
    <property type="term" value="C:cytosol"/>
    <property type="evidence" value="ECO:0007669"/>
    <property type="project" value="TreeGrafter"/>
</dbReference>
<comment type="caution">
    <text evidence="7">Lacks conserved residue(s) required for the propagation of feature annotation.</text>
</comment>
<dbReference type="InterPro" id="IPR027417">
    <property type="entry name" value="P-loop_NTPase"/>
</dbReference>
<dbReference type="Proteomes" id="UP000018439">
    <property type="component" value="Chromosome"/>
</dbReference>
<name>F3ZQE6_9BACE</name>
<feature type="binding site" evidence="7">
    <location>
        <begin position="11"/>
        <end position="16"/>
    </location>
    <ligand>
        <name>ATP</name>
        <dbReference type="ChEBI" id="CHEBI:30616"/>
    </ligand>
</feature>
<reference evidence="8 9" key="1">
    <citation type="journal article" date="2011" name="Stand. Genomic Sci.">
        <title>Non-contiguous finished genome sequence of Bacteroides coprosuis type strain (PC139).</title>
        <authorList>
            <person name="Land M."/>
            <person name="Held B."/>
            <person name="Gronow S."/>
            <person name="Abt B."/>
            <person name="Lucas S."/>
            <person name="Del Rio T.G."/>
            <person name="Nolan M."/>
            <person name="Tice H."/>
            <person name="Cheng J.F."/>
            <person name="Pitluck S."/>
            <person name="Liolios K."/>
            <person name="Pagani I."/>
            <person name="Ivanova N."/>
            <person name="Mavromatis K."/>
            <person name="Mikhailova N."/>
            <person name="Pati A."/>
            <person name="Tapia R."/>
            <person name="Han C."/>
            <person name="Goodwin L."/>
            <person name="Chen A."/>
            <person name="Palaniappan K."/>
            <person name="Hauser L."/>
            <person name="Brambilla E.M."/>
            <person name="Rohde M."/>
            <person name="Goker M."/>
            <person name="Detter J.C."/>
            <person name="Woyke T."/>
            <person name="Bristow J."/>
            <person name="Eisen J.A."/>
            <person name="Markowitz V."/>
            <person name="Hugenholtz P."/>
            <person name="Kyrpides N.C."/>
            <person name="Klenk H.P."/>
            <person name="Lapidus A."/>
        </authorList>
    </citation>
    <scope>NUCLEOTIDE SEQUENCE</scope>
    <source>
        <strain evidence="8 9">DSM 18011</strain>
    </source>
</reference>
<feature type="binding site" evidence="7">
    <location>
        <position position="79"/>
    </location>
    <ligand>
        <name>substrate</name>
    </ligand>
</feature>
<protein>
    <recommendedName>
        <fullName evidence="7">Shikimate kinase</fullName>
        <shortName evidence="7">SK</shortName>
        <ecNumber evidence="7">2.7.1.71</ecNumber>
    </recommendedName>
</protein>
<dbReference type="GO" id="GO:0008652">
    <property type="term" value="P:amino acid biosynthetic process"/>
    <property type="evidence" value="ECO:0007669"/>
    <property type="project" value="UniProtKB-KW"/>
</dbReference>
<dbReference type="CDD" id="cd00464">
    <property type="entry name" value="SK"/>
    <property type="match status" value="1"/>
</dbReference>
<feature type="binding site" evidence="7">
    <location>
        <position position="15"/>
    </location>
    <ligand>
        <name>Mg(2+)</name>
        <dbReference type="ChEBI" id="CHEBI:18420"/>
    </ligand>
</feature>
<proteinExistence type="inferred from homology"/>
<keyword evidence="7" id="KW-0460">Magnesium</keyword>
<dbReference type="InterPro" id="IPR031322">
    <property type="entry name" value="Shikimate/glucono_kinase"/>
</dbReference>
<comment type="cofactor">
    <cofactor evidence="7">
        <name>Mg(2+)</name>
        <dbReference type="ChEBI" id="CHEBI:18420"/>
    </cofactor>
    <text evidence="7">Binds 1 Mg(2+) ion per subunit.</text>
</comment>
<dbReference type="eggNOG" id="COG0703">
    <property type="taxonomic scope" value="Bacteria"/>
</dbReference>
<evidence type="ECO:0000313" key="8">
    <source>
        <dbReference type="EMBL" id="EGJ70524.1"/>
    </source>
</evidence>
<dbReference type="OrthoDB" id="9800332at2"/>
<dbReference type="InterPro" id="IPR000623">
    <property type="entry name" value="Shikimate_kinase/TSH1"/>
</dbReference>
<dbReference type="UniPathway" id="UPA00053">
    <property type="reaction ID" value="UER00088"/>
</dbReference>
<keyword evidence="3 7" id="KW-0547">Nucleotide-binding</keyword>
<evidence type="ECO:0000256" key="7">
    <source>
        <dbReference type="HAMAP-Rule" id="MF_00109"/>
    </source>
</evidence>
<dbReference type="EMBL" id="CM001167">
    <property type="protein sequence ID" value="EGJ70524.1"/>
    <property type="molecule type" value="Genomic_DNA"/>
</dbReference>
<dbReference type="GO" id="GO:0000287">
    <property type="term" value="F:magnesium ion binding"/>
    <property type="evidence" value="ECO:0007669"/>
    <property type="project" value="UniProtKB-UniRule"/>
</dbReference>
<evidence type="ECO:0000256" key="4">
    <source>
        <dbReference type="ARBA" id="ARBA00022777"/>
    </source>
</evidence>
<accession>F3ZQE6</accession>
<dbReference type="AlphaFoldDB" id="F3ZQE6"/>
<organism evidence="8 9">
    <name type="scientific">Bacteroides coprosuis DSM 18011</name>
    <dbReference type="NCBI Taxonomy" id="679937"/>
    <lineage>
        <taxon>Bacteria</taxon>
        <taxon>Pseudomonadati</taxon>
        <taxon>Bacteroidota</taxon>
        <taxon>Bacteroidia</taxon>
        <taxon>Bacteroidales</taxon>
        <taxon>Bacteroidaceae</taxon>
        <taxon>Bacteroides</taxon>
    </lineage>
</organism>
<dbReference type="HOGENOM" id="CLU_057607_4_0_10"/>
<evidence type="ECO:0000313" key="9">
    <source>
        <dbReference type="Proteomes" id="UP000018439"/>
    </source>
</evidence>
<keyword evidence="7" id="KW-0963">Cytoplasm</keyword>
<comment type="catalytic activity">
    <reaction evidence="7">
        <text>shikimate + ATP = 3-phosphoshikimate + ADP + H(+)</text>
        <dbReference type="Rhea" id="RHEA:13121"/>
        <dbReference type="ChEBI" id="CHEBI:15378"/>
        <dbReference type="ChEBI" id="CHEBI:30616"/>
        <dbReference type="ChEBI" id="CHEBI:36208"/>
        <dbReference type="ChEBI" id="CHEBI:145989"/>
        <dbReference type="ChEBI" id="CHEBI:456216"/>
        <dbReference type="EC" id="2.7.1.71"/>
    </reaction>
</comment>
<dbReference type="Gene3D" id="3.40.50.300">
    <property type="entry name" value="P-loop containing nucleotide triphosphate hydrolases"/>
    <property type="match status" value="1"/>
</dbReference>
<comment type="function">
    <text evidence="7">Catalyzes the specific phosphorylation of the 3-hydroxyl group of shikimic acid using ATP as a cosubstrate.</text>
</comment>
<dbReference type="GO" id="GO:0009073">
    <property type="term" value="P:aromatic amino acid family biosynthetic process"/>
    <property type="evidence" value="ECO:0007669"/>
    <property type="project" value="UniProtKB-KW"/>
</dbReference>
<keyword evidence="2 7" id="KW-0808">Transferase</keyword>
<sequence length="180" mass="20881">MQRIFLIGYMGAGKTTLGSPLAKELGMSFIDLDIFIEKRYHKTINELFHEYGEQEFRLIEQKTLKEVAEFEDIVISTGGGTPCHFDNMDVMNKAGTTIYLEVSTSVLFERLKLGRRKRPILKDKTDNELLSFIEESLSKRVNIYRKCHHQFLVDDLNSVESVTRTAKLIARTINERVKRY</sequence>
<dbReference type="NCBIfam" id="NF010555">
    <property type="entry name" value="PRK13949.1"/>
    <property type="match status" value="1"/>
</dbReference>
<evidence type="ECO:0000256" key="1">
    <source>
        <dbReference type="ARBA" id="ARBA00022605"/>
    </source>
</evidence>
<dbReference type="STRING" id="679937.Bcop_0305"/>
<dbReference type="PANTHER" id="PTHR21087:SF16">
    <property type="entry name" value="SHIKIMATE KINASE 1, CHLOROPLASTIC"/>
    <property type="match status" value="1"/>
</dbReference>
<keyword evidence="5 7" id="KW-0067">ATP-binding</keyword>
<comment type="subcellular location">
    <subcellularLocation>
        <location evidence="7">Cytoplasm</location>
    </subcellularLocation>
</comment>
<feature type="binding site" evidence="7">
    <location>
        <position position="33"/>
    </location>
    <ligand>
        <name>substrate</name>
    </ligand>
</feature>